<dbReference type="InParanoid" id="A0A200PNY6"/>
<keyword evidence="1" id="KW-0813">Transport</keyword>
<organism evidence="7 8">
    <name type="scientific">Macleaya cordata</name>
    <name type="common">Five-seeded plume-poppy</name>
    <name type="synonym">Bocconia cordata</name>
    <dbReference type="NCBI Taxonomy" id="56857"/>
    <lineage>
        <taxon>Eukaryota</taxon>
        <taxon>Viridiplantae</taxon>
        <taxon>Streptophyta</taxon>
        <taxon>Embryophyta</taxon>
        <taxon>Tracheophyta</taxon>
        <taxon>Spermatophyta</taxon>
        <taxon>Magnoliopsida</taxon>
        <taxon>Ranunculales</taxon>
        <taxon>Papaveraceae</taxon>
        <taxon>Papaveroideae</taxon>
        <taxon>Macleaya</taxon>
    </lineage>
</organism>
<evidence type="ECO:0000256" key="2">
    <source>
        <dbReference type="ARBA" id="ARBA00022617"/>
    </source>
</evidence>
<dbReference type="InterPro" id="IPR044203">
    <property type="entry name" value="GlbO/GLB3-like"/>
</dbReference>
<dbReference type="Gene3D" id="1.10.490.10">
    <property type="entry name" value="Globins"/>
    <property type="match status" value="1"/>
</dbReference>
<comment type="similarity">
    <text evidence="6">Belongs to the truncated hemoglobin family. Group II subfamily.</text>
</comment>
<evidence type="ECO:0000256" key="1">
    <source>
        <dbReference type="ARBA" id="ARBA00022448"/>
    </source>
</evidence>
<dbReference type="OrthoDB" id="1856542at2759"/>
<dbReference type="FunCoup" id="A0A200PNY6">
    <property type="interactions" value="138"/>
</dbReference>
<keyword evidence="5" id="KW-0408">Iron</keyword>
<name>A0A200PNY6_MACCD</name>
<dbReference type="GO" id="GO:0019825">
    <property type="term" value="F:oxygen binding"/>
    <property type="evidence" value="ECO:0007669"/>
    <property type="project" value="InterPro"/>
</dbReference>
<sequence length="161" mass="18118">MSPRACLWERIATSPSPHMKCFNSVAVSHKHRAIRLKLVSWEEGEVVRNSFKYKIFKKLIGIVGSPALTGHPALIGRHRPFPVTHQAAERWLHHMQLAVDSIPDIDADSKIKMMNFFRHSFNPKTGSDLHTAYFLVAGDELKNQNQQGPPCKHASTKSTAV</sequence>
<dbReference type="GO" id="GO:0046872">
    <property type="term" value="F:metal ion binding"/>
    <property type="evidence" value="ECO:0007669"/>
    <property type="project" value="UniProtKB-KW"/>
</dbReference>
<keyword evidence="4" id="KW-0479">Metal-binding</keyword>
<reference evidence="7 8" key="1">
    <citation type="journal article" date="2017" name="Mol. Plant">
        <title>The Genome of Medicinal Plant Macleaya cordata Provides New Insights into Benzylisoquinoline Alkaloids Metabolism.</title>
        <authorList>
            <person name="Liu X."/>
            <person name="Liu Y."/>
            <person name="Huang P."/>
            <person name="Ma Y."/>
            <person name="Qing Z."/>
            <person name="Tang Q."/>
            <person name="Cao H."/>
            <person name="Cheng P."/>
            <person name="Zheng Y."/>
            <person name="Yuan Z."/>
            <person name="Zhou Y."/>
            <person name="Liu J."/>
            <person name="Tang Z."/>
            <person name="Zhuo Y."/>
            <person name="Zhang Y."/>
            <person name="Yu L."/>
            <person name="Huang J."/>
            <person name="Yang P."/>
            <person name="Peng Q."/>
            <person name="Zhang J."/>
            <person name="Jiang W."/>
            <person name="Zhang Z."/>
            <person name="Lin K."/>
            <person name="Ro D.K."/>
            <person name="Chen X."/>
            <person name="Xiong X."/>
            <person name="Shang Y."/>
            <person name="Huang S."/>
            <person name="Zeng J."/>
        </authorList>
    </citation>
    <scope>NUCLEOTIDE SEQUENCE [LARGE SCALE GENOMIC DNA]</scope>
    <source>
        <strain evidence="8">cv. BLH2017</strain>
        <tissue evidence="7">Root</tissue>
    </source>
</reference>
<gene>
    <name evidence="7" type="ORF">BVC80_9069g33</name>
</gene>
<evidence type="ECO:0000256" key="3">
    <source>
        <dbReference type="ARBA" id="ARBA00022621"/>
    </source>
</evidence>
<dbReference type="SUPFAM" id="SSF46458">
    <property type="entry name" value="Globin-like"/>
    <property type="match status" value="1"/>
</dbReference>
<dbReference type="EMBL" id="MVGT01004386">
    <property type="protein sequence ID" value="OUZ99925.1"/>
    <property type="molecule type" value="Genomic_DNA"/>
</dbReference>
<protein>
    <submittedName>
        <fullName evidence="7">Globin</fullName>
    </submittedName>
</protein>
<dbReference type="Proteomes" id="UP000195402">
    <property type="component" value="Unassembled WGS sequence"/>
</dbReference>
<proteinExistence type="inferred from homology"/>
<keyword evidence="8" id="KW-1185">Reference proteome</keyword>
<dbReference type="InterPro" id="IPR009050">
    <property type="entry name" value="Globin-like_sf"/>
</dbReference>
<dbReference type="InterPro" id="IPR001486">
    <property type="entry name" value="Hemoglobin_trunc"/>
</dbReference>
<dbReference type="GO" id="GO:0005344">
    <property type="term" value="F:oxygen carrier activity"/>
    <property type="evidence" value="ECO:0007669"/>
    <property type="project" value="UniProtKB-KW"/>
</dbReference>
<dbReference type="STRING" id="56857.A0A200PNY6"/>
<comment type="caution">
    <text evidence="7">The sequence shown here is derived from an EMBL/GenBank/DDBJ whole genome shotgun (WGS) entry which is preliminary data.</text>
</comment>
<keyword evidence="3" id="KW-0561">Oxygen transport</keyword>
<evidence type="ECO:0000256" key="4">
    <source>
        <dbReference type="ARBA" id="ARBA00022723"/>
    </source>
</evidence>
<dbReference type="InterPro" id="IPR012292">
    <property type="entry name" value="Globin/Proto"/>
</dbReference>
<evidence type="ECO:0000313" key="8">
    <source>
        <dbReference type="Proteomes" id="UP000195402"/>
    </source>
</evidence>
<evidence type="ECO:0000313" key="7">
    <source>
        <dbReference type="EMBL" id="OUZ99925.1"/>
    </source>
</evidence>
<dbReference type="AlphaFoldDB" id="A0A200PNY6"/>
<evidence type="ECO:0000256" key="5">
    <source>
        <dbReference type="ARBA" id="ARBA00023004"/>
    </source>
</evidence>
<dbReference type="Pfam" id="PF01152">
    <property type="entry name" value="Bac_globin"/>
    <property type="match status" value="1"/>
</dbReference>
<accession>A0A200PNY6</accession>
<dbReference type="GO" id="GO:0020037">
    <property type="term" value="F:heme binding"/>
    <property type="evidence" value="ECO:0007669"/>
    <property type="project" value="InterPro"/>
</dbReference>
<evidence type="ECO:0000256" key="6">
    <source>
        <dbReference type="ARBA" id="ARBA00034496"/>
    </source>
</evidence>
<keyword evidence="2" id="KW-0349">Heme</keyword>
<dbReference type="PANTHER" id="PTHR47366:SF1">
    <property type="entry name" value="TWO-ON-TWO HEMOGLOBIN-3"/>
    <property type="match status" value="1"/>
</dbReference>
<dbReference type="PANTHER" id="PTHR47366">
    <property type="entry name" value="TWO-ON-TWO HEMOGLOBIN-3"/>
    <property type="match status" value="1"/>
</dbReference>